<dbReference type="Proteomes" id="UP000019483">
    <property type="component" value="Unassembled WGS sequence"/>
</dbReference>
<gene>
    <name evidence="3" type="ORF">MettiDRAFT_2838</name>
</gene>
<dbReference type="OrthoDB" id="142929at2157"/>
<comment type="caution">
    <text evidence="3">The sequence shown here is derived from an EMBL/GenBank/DDBJ whole genome shotgun (WGS) entry which is preliminary data.</text>
</comment>
<proteinExistence type="predicted"/>
<dbReference type="InterPro" id="IPR000157">
    <property type="entry name" value="TIR_dom"/>
</dbReference>
<evidence type="ECO:0000313" key="3">
    <source>
        <dbReference type="EMBL" id="ETA69341.1"/>
    </source>
</evidence>
<dbReference type="InterPro" id="IPR035897">
    <property type="entry name" value="Toll_tir_struct_dom_sf"/>
</dbReference>
<dbReference type="EMBL" id="AZAJ01000001">
    <property type="protein sequence ID" value="ETA69341.1"/>
    <property type="molecule type" value="Genomic_DNA"/>
</dbReference>
<dbReference type="SUPFAM" id="SSF52200">
    <property type="entry name" value="Toll/Interleukin receptor TIR domain"/>
    <property type="match status" value="1"/>
</dbReference>
<reference evidence="3 4" key="1">
    <citation type="submission" date="2013-08" db="EMBL/GenBank/DDBJ databases">
        <authorList>
            <consortium name="DOE Joint Genome Institute"/>
            <person name="Eisen J."/>
            <person name="Huntemann M."/>
            <person name="Han J."/>
            <person name="Chen A."/>
            <person name="Kyrpides N."/>
            <person name="Mavromatis K."/>
            <person name="Markowitz V."/>
            <person name="Palaniappan K."/>
            <person name="Ivanova N."/>
            <person name="Schaumberg A."/>
            <person name="Pati A."/>
            <person name="Liolios K."/>
            <person name="Nordberg H.P."/>
            <person name="Cantor M.N."/>
            <person name="Hua S.X."/>
            <person name="Woyke T."/>
        </authorList>
    </citation>
    <scope>NUCLEOTIDE SEQUENCE [LARGE SCALE GENOMIC DNA]</scope>
    <source>
        <strain evidence="3 4">DSM 2278</strain>
    </source>
</reference>
<protein>
    <submittedName>
        <fullName evidence="3">SEFIR domain-containing protein</fullName>
    </submittedName>
</protein>
<keyword evidence="4" id="KW-1185">Reference proteome</keyword>
<feature type="domain" description="TIR" evidence="1">
    <location>
        <begin position="13"/>
        <end position="151"/>
    </location>
</feature>
<dbReference type="GO" id="GO:0007165">
    <property type="term" value="P:signal transduction"/>
    <property type="evidence" value="ECO:0007669"/>
    <property type="project" value="InterPro"/>
</dbReference>
<dbReference type="STRING" id="1090322.MettiDRAFT_2838"/>
<sequence>MMVNLKSDTNEENNPTCFISYSWDNEEHKKWVMYLASKLQSNGIKVTLDEWHLQAGEDLHLFMEESIRNCDYVVIVLTPNYTKKANNREGGVGYENSIITGNIHKHLRKVKYIPIIKSGNIDNSIPEYLAGKKYISFLEERKFEDNLKALVHALYQKKINDIPPLGPNPFSKKETSNHHINLESSNDIIENEFINTNEILNEENNKYILIESGQKIPYLSSKSINSECIIYANIIHEEYENTVYLQHYEDSLHIDNLESVIKRYYSTFFANHHRVSAFSINQETCSWFGYGPLNFITAIKDQYHRYKDLKLRGEKIPHHEIAYFIDEWKDGIFFIGCQPSKVTKKEDSVIVGRVNIGFIFKKMPFDTKKYTDFFEYFQKTHLFYEPFKPLLKTKIINSKVNCEAFIIDNPHKEYGGWVCGIVGSNSKEINVSDSSFIDKIVVNFIPYHELSDKCEYNINSAKSMSLPTSGFTARIVNYKANCDLI</sequence>
<evidence type="ECO:0000313" key="4">
    <source>
        <dbReference type="Proteomes" id="UP000019483"/>
    </source>
</evidence>
<dbReference type="RefSeq" id="WP_023846473.1">
    <property type="nucleotide sequence ID" value="NZ_AZAJ01000001.1"/>
</dbReference>
<accession>W9E139</accession>
<evidence type="ECO:0000259" key="2">
    <source>
        <dbReference type="PROSITE" id="PS51534"/>
    </source>
</evidence>
<dbReference type="PROSITE" id="PS50104">
    <property type="entry name" value="TIR"/>
    <property type="match status" value="1"/>
</dbReference>
<dbReference type="Gene3D" id="3.40.50.10140">
    <property type="entry name" value="Toll/interleukin-1 receptor homology (TIR) domain"/>
    <property type="match status" value="1"/>
</dbReference>
<name>W9E139_METTI</name>
<dbReference type="PROSITE" id="PS51534">
    <property type="entry name" value="SEFIR"/>
    <property type="match status" value="1"/>
</dbReference>
<dbReference type="InterPro" id="IPR013568">
    <property type="entry name" value="SEFIR_dom"/>
</dbReference>
<feature type="domain" description="SEFIR" evidence="2">
    <location>
        <begin position="14"/>
        <end position="146"/>
    </location>
</feature>
<evidence type="ECO:0000259" key="1">
    <source>
        <dbReference type="PROSITE" id="PS50104"/>
    </source>
</evidence>
<dbReference type="Pfam" id="PF13676">
    <property type="entry name" value="TIR_2"/>
    <property type="match status" value="1"/>
</dbReference>
<organism evidence="3 4">
    <name type="scientific">Methanolobus tindarius DSM 2278</name>
    <dbReference type="NCBI Taxonomy" id="1090322"/>
    <lineage>
        <taxon>Archaea</taxon>
        <taxon>Methanobacteriati</taxon>
        <taxon>Methanobacteriota</taxon>
        <taxon>Stenosarchaea group</taxon>
        <taxon>Methanomicrobia</taxon>
        <taxon>Methanosarcinales</taxon>
        <taxon>Methanosarcinaceae</taxon>
        <taxon>Methanolobus</taxon>
    </lineage>
</organism>
<dbReference type="AlphaFoldDB" id="W9E139"/>